<reference evidence="2" key="1">
    <citation type="submission" date="2021-01" db="EMBL/GenBank/DDBJ databases">
        <authorList>
            <person name="Li R."/>
            <person name="Bekaert M."/>
        </authorList>
    </citation>
    <scope>NUCLEOTIDE SEQUENCE</scope>
    <source>
        <strain evidence="2">Farmed</strain>
    </source>
</reference>
<evidence type="ECO:0000256" key="1">
    <source>
        <dbReference type="SAM" id="Phobius"/>
    </source>
</evidence>
<organism evidence="2 3">
    <name type="scientific">Acanthosepion pharaonis</name>
    <name type="common">Pharaoh cuttlefish</name>
    <name type="synonym">Sepia pharaonis</name>
    <dbReference type="NCBI Taxonomy" id="158019"/>
    <lineage>
        <taxon>Eukaryota</taxon>
        <taxon>Metazoa</taxon>
        <taxon>Spiralia</taxon>
        <taxon>Lophotrochozoa</taxon>
        <taxon>Mollusca</taxon>
        <taxon>Cephalopoda</taxon>
        <taxon>Coleoidea</taxon>
        <taxon>Decapodiformes</taxon>
        <taxon>Sepiida</taxon>
        <taxon>Sepiina</taxon>
        <taxon>Sepiidae</taxon>
        <taxon>Acanthosepion</taxon>
    </lineage>
</organism>
<dbReference type="Proteomes" id="UP000597762">
    <property type="component" value="Unassembled WGS sequence"/>
</dbReference>
<keyword evidence="1" id="KW-1133">Transmembrane helix</keyword>
<keyword evidence="1" id="KW-0472">Membrane</keyword>
<feature type="transmembrane region" description="Helical" evidence="1">
    <location>
        <begin position="77"/>
        <end position="95"/>
    </location>
</feature>
<keyword evidence="3" id="KW-1185">Reference proteome</keyword>
<proteinExistence type="predicted"/>
<sequence>MCALKISFFFLLLPMFFLTILFSSLSLSLSLSLSDFSNAASRAHKWRLLLSQFLPLHADVCIQDGLHVKIGRLSATIFARATVILLSVSLARYWTVPPSARQASSRKCTIYPAPLSLSFSFSLSLSLSLSLSFSRLCLRLHSLSFSLFCSLNSTPVKILIIYPRCLLSHITSPL</sequence>
<name>A0A812B7M8_ACAPH</name>
<feature type="transmembrane region" description="Helical" evidence="1">
    <location>
        <begin position="115"/>
        <end position="138"/>
    </location>
</feature>
<keyword evidence="1" id="KW-0812">Transmembrane</keyword>
<comment type="caution">
    <text evidence="2">The sequence shown here is derived from an EMBL/GenBank/DDBJ whole genome shotgun (WGS) entry which is preliminary data.</text>
</comment>
<evidence type="ECO:0000313" key="3">
    <source>
        <dbReference type="Proteomes" id="UP000597762"/>
    </source>
</evidence>
<gene>
    <name evidence="2" type="ORF">SPHA_14497</name>
</gene>
<evidence type="ECO:0000313" key="2">
    <source>
        <dbReference type="EMBL" id="CAE1177159.1"/>
    </source>
</evidence>
<dbReference type="AlphaFoldDB" id="A0A812B7M8"/>
<dbReference type="EMBL" id="CAHIKZ030000495">
    <property type="protein sequence ID" value="CAE1177159.1"/>
    <property type="molecule type" value="Genomic_DNA"/>
</dbReference>
<feature type="transmembrane region" description="Helical" evidence="1">
    <location>
        <begin position="6"/>
        <end position="27"/>
    </location>
</feature>
<accession>A0A812B7M8</accession>
<protein>
    <submittedName>
        <fullName evidence="2">Uncharacterized protein</fullName>
    </submittedName>
</protein>